<evidence type="ECO:0000256" key="1">
    <source>
        <dbReference type="ARBA" id="ARBA00023015"/>
    </source>
</evidence>
<dbReference type="Gene3D" id="1.20.120.530">
    <property type="entry name" value="GntR ligand-binding domain-like"/>
    <property type="match status" value="1"/>
</dbReference>
<dbReference type="PRINTS" id="PR00035">
    <property type="entry name" value="HTHGNTR"/>
</dbReference>
<sequence length="232" mass="24744">MVNWTSVGHEWVSLGGSLAAELELMIARGELPTGEKIPPERELATMLGVSRATLREALLELEIRGLLSRRPGRGTVVQATTPDRHAARLSEALRAARADFAQVMELRSTVEPAVAALAAGKTTPEDIVRLQALLEAADGENNATRLLELDVEFHVAIADIARNPLVSDLIRMVSDWASSSRRLGFQGPSRTKASAAGHAKILAALRSGDSAKAAAAMREHLGCIEDTISDAT</sequence>
<reference evidence="5 6" key="1">
    <citation type="submission" date="2024-09" db="EMBL/GenBank/DDBJ databases">
        <authorList>
            <person name="Salinas-Garcia M.A."/>
            <person name="Prieme A."/>
        </authorList>
    </citation>
    <scope>NUCLEOTIDE SEQUENCE [LARGE SCALE GENOMIC DNA]</scope>
    <source>
        <strain evidence="5 6">DSM 21081</strain>
    </source>
</reference>
<dbReference type="SUPFAM" id="SSF48008">
    <property type="entry name" value="GntR ligand-binding domain-like"/>
    <property type="match status" value="1"/>
</dbReference>
<keyword evidence="1" id="KW-0805">Transcription regulation</keyword>
<dbReference type="PANTHER" id="PTHR43537:SF5">
    <property type="entry name" value="UXU OPERON TRANSCRIPTIONAL REGULATOR"/>
    <property type="match status" value="1"/>
</dbReference>
<evidence type="ECO:0000313" key="5">
    <source>
        <dbReference type="EMBL" id="MFB0836064.1"/>
    </source>
</evidence>
<dbReference type="PANTHER" id="PTHR43537">
    <property type="entry name" value="TRANSCRIPTIONAL REGULATOR, GNTR FAMILY"/>
    <property type="match status" value="1"/>
</dbReference>
<comment type="caution">
    <text evidence="5">The sequence shown here is derived from an EMBL/GenBank/DDBJ whole genome shotgun (WGS) entry which is preliminary data.</text>
</comment>
<dbReference type="Pfam" id="PF00392">
    <property type="entry name" value="GntR"/>
    <property type="match status" value="1"/>
</dbReference>
<dbReference type="Proteomes" id="UP001575652">
    <property type="component" value="Unassembled WGS sequence"/>
</dbReference>
<dbReference type="RefSeq" id="WP_373973241.1">
    <property type="nucleotide sequence ID" value="NZ_JBHDLJ010000017.1"/>
</dbReference>
<dbReference type="SMART" id="SM00895">
    <property type="entry name" value="FCD"/>
    <property type="match status" value="1"/>
</dbReference>
<proteinExistence type="predicted"/>
<dbReference type="InterPro" id="IPR008920">
    <property type="entry name" value="TF_FadR/GntR_C"/>
</dbReference>
<evidence type="ECO:0000259" key="4">
    <source>
        <dbReference type="PROSITE" id="PS50949"/>
    </source>
</evidence>
<organism evidence="5 6">
    <name type="scientific">Arthrobacter halodurans</name>
    <dbReference type="NCBI Taxonomy" id="516699"/>
    <lineage>
        <taxon>Bacteria</taxon>
        <taxon>Bacillati</taxon>
        <taxon>Actinomycetota</taxon>
        <taxon>Actinomycetes</taxon>
        <taxon>Micrococcales</taxon>
        <taxon>Micrococcaceae</taxon>
        <taxon>Arthrobacter</taxon>
    </lineage>
</organism>
<dbReference type="InterPro" id="IPR036388">
    <property type="entry name" value="WH-like_DNA-bd_sf"/>
</dbReference>
<name>A0ABV4USN0_9MICC</name>
<dbReference type="Pfam" id="PF07729">
    <property type="entry name" value="FCD"/>
    <property type="match status" value="1"/>
</dbReference>
<accession>A0ABV4USN0</accession>
<dbReference type="InterPro" id="IPR000524">
    <property type="entry name" value="Tscrpt_reg_HTH_GntR"/>
</dbReference>
<dbReference type="SMART" id="SM00345">
    <property type="entry name" value="HTH_GNTR"/>
    <property type="match status" value="1"/>
</dbReference>
<keyword evidence="6" id="KW-1185">Reference proteome</keyword>
<feature type="domain" description="HTH gntR-type" evidence="4">
    <location>
        <begin position="12"/>
        <end position="80"/>
    </location>
</feature>
<evidence type="ECO:0000256" key="3">
    <source>
        <dbReference type="ARBA" id="ARBA00023163"/>
    </source>
</evidence>
<dbReference type="PROSITE" id="PS50949">
    <property type="entry name" value="HTH_GNTR"/>
    <property type="match status" value="1"/>
</dbReference>
<evidence type="ECO:0000313" key="6">
    <source>
        <dbReference type="Proteomes" id="UP001575652"/>
    </source>
</evidence>
<protein>
    <submittedName>
        <fullName evidence="5">FadR/GntR family transcriptional regulator</fullName>
    </submittedName>
</protein>
<evidence type="ECO:0000256" key="2">
    <source>
        <dbReference type="ARBA" id="ARBA00023125"/>
    </source>
</evidence>
<keyword evidence="2" id="KW-0238">DNA-binding</keyword>
<dbReference type="EMBL" id="JBHDLJ010000017">
    <property type="protein sequence ID" value="MFB0836064.1"/>
    <property type="molecule type" value="Genomic_DNA"/>
</dbReference>
<gene>
    <name evidence="5" type="ORF">ACETWP_15860</name>
</gene>
<dbReference type="SUPFAM" id="SSF46785">
    <property type="entry name" value="Winged helix' DNA-binding domain"/>
    <property type="match status" value="1"/>
</dbReference>
<dbReference type="InterPro" id="IPR036390">
    <property type="entry name" value="WH_DNA-bd_sf"/>
</dbReference>
<dbReference type="CDD" id="cd07377">
    <property type="entry name" value="WHTH_GntR"/>
    <property type="match status" value="1"/>
</dbReference>
<dbReference type="InterPro" id="IPR011711">
    <property type="entry name" value="GntR_C"/>
</dbReference>
<keyword evidence="3" id="KW-0804">Transcription</keyword>
<dbReference type="Gene3D" id="1.10.10.10">
    <property type="entry name" value="Winged helix-like DNA-binding domain superfamily/Winged helix DNA-binding domain"/>
    <property type="match status" value="1"/>
</dbReference>